<feature type="transmembrane region" description="Helical" evidence="2">
    <location>
        <begin position="81"/>
        <end position="103"/>
    </location>
</feature>
<keyword evidence="2" id="KW-1133">Transmembrane helix</keyword>
<dbReference type="InterPro" id="IPR008405">
    <property type="entry name" value="ApoL"/>
</dbReference>
<keyword evidence="4" id="KW-1185">Reference proteome</keyword>
<evidence type="ECO:0000313" key="3">
    <source>
        <dbReference type="Ensembl" id="ENSMMDP00005022689.1"/>
    </source>
</evidence>
<proteinExistence type="inferred from homology"/>
<dbReference type="Proteomes" id="UP000472263">
    <property type="component" value="Chromosome 8"/>
</dbReference>
<dbReference type="Gene3D" id="1.20.1170.10">
    <property type="match status" value="1"/>
</dbReference>
<reference evidence="3" key="3">
    <citation type="submission" date="2025-09" db="UniProtKB">
        <authorList>
            <consortium name="Ensembl"/>
        </authorList>
    </citation>
    <scope>IDENTIFICATION</scope>
</reference>
<dbReference type="Ensembl" id="ENSMMDT00005023188.1">
    <property type="protein sequence ID" value="ENSMMDP00005022689.1"/>
    <property type="gene ID" value="ENSMMDG00005011005.1"/>
</dbReference>
<comment type="similarity">
    <text evidence="1">Belongs to the apolipoprotein L family.</text>
</comment>
<reference evidence="3" key="2">
    <citation type="submission" date="2025-08" db="UniProtKB">
        <authorList>
            <consortium name="Ensembl"/>
        </authorList>
    </citation>
    <scope>IDENTIFICATION</scope>
</reference>
<dbReference type="GO" id="GO:0042157">
    <property type="term" value="P:lipoprotein metabolic process"/>
    <property type="evidence" value="ECO:0007669"/>
    <property type="project" value="InterPro"/>
</dbReference>
<evidence type="ECO:0000256" key="2">
    <source>
        <dbReference type="SAM" id="Phobius"/>
    </source>
</evidence>
<organism evidence="3 4">
    <name type="scientific">Myripristis murdjan</name>
    <name type="common">pinecone soldierfish</name>
    <dbReference type="NCBI Taxonomy" id="586833"/>
    <lineage>
        <taxon>Eukaryota</taxon>
        <taxon>Metazoa</taxon>
        <taxon>Chordata</taxon>
        <taxon>Craniata</taxon>
        <taxon>Vertebrata</taxon>
        <taxon>Euteleostomi</taxon>
        <taxon>Actinopterygii</taxon>
        <taxon>Neopterygii</taxon>
        <taxon>Teleostei</taxon>
        <taxon>Neoteleostei</taxon>
        <taxon>Acanthomorphata</taxon>
        <taxon>Holocentriformes</taxon>
        <taxon>Holocentridae</taxon>
        <taxon>Myripristis</taxon>
    </lineage>
</organism>
<feature type="transmembrane region" description="Helical" evidence="2">
    <location>
        <begin position="109"/>
        <end position="131"/>
    </location>
</feature>
<evidence type="ECO:0000313" key="4">
    <source>
        <dbReference type="Proteomes" id="UP000472263"/>
    </source>
</evidence>
<evidence type="ECO:0000256" key="1">
    <source>
        <dbReference type="ARBA" id="ARBA00010090"/>
    </source>
</evidence>
<protein>
    <submittedName>
        <fullName evidence="3">Uncharacterized protein</fullName>
    </submittedName>
</protein>
<keyword evidence="2" id="KW-0812">Transmembrane</keyword>
<dbReference type="GeneTree" id="ENSGT01030000234789"/>
<name>A0A667YFM0_9TELE</name>
<dbReference type="AlphaFoldDB" id="A0A667YFM0"/>
<dbReference type="InParanoid" id="A0A667YFM0"/>
<dbReference type="GO" id="GO:0008289">
    <property type="term" value="F:lipid binding"/>
    <property type="evidence" value="ECO:0007669"/>
    <property type="project" value="InterPro"/>
</dbReference>
<dbReference type="Pfam" id="PF05461">
    <property type="entry name" value="ApoL"/>
    <property type="match status" value="1"/>
</dbReference>
<dbReference type="PANTHER" id="PTHR14096">
    <property type="entry name" value="APOLIPOPROTEIN L"/>
    <property type="match status" value="1"/>
</dbReference>
<dbReference type="GO" id="GO:0006869">
    <property type="term" value="P:lipid transport"/>
    <property type="evidence" value="ECO:0007669"/>
    <property type="project" value="InterPro"/>
</dbReference>
<accession>A0A667YFM0</accession>
<reference evidence="3" key="1">
    <citation type="submission" date="2019-06" db="EMBL/GenBank/DDBJ databases">
        <authorList>
            <consortium name="Wellcome Sanger Institute Data Sharing"/>
        </authorList>
    </citation>
    <scope>NUCLEOTIDE SEQUENCE [LARGE SCALE GENOMIC DNA]</scope>
</reference>
<sequence>MTYRTHLAAKQNTQRSNFVFHLSSSPCREFNQRAINVRKAMRLFSLLLITRKDTLREHISSLTDICDSLDKVQKKNKTMGIAGGTTGAVGGVAAVVGIALAPMTMGTSLIATAVGAGMVASAGGMGAHAAIANKKIVERKTVEKIVQDYKACVVDIEHCAAFIHSGMDELQRHDLARLQAAGAHPQALRMAQLSRSMFTNDMWKSAAPAGGMSSEGLLKAFAKDLDLYFAVKDGQKLKKSNEYKFSSRVRLLAENLQEVLDQLKHKWEMFCRF</sequence>
<dbReference type="GO" id="GO:0016020">
    <property type="term" value="C:membrane"/>
    <property type="evidence" value="ECO:0007669"/>
    <property type="project" value="TreeGrafter"/>
</dbReference>
<keyword evidence="2" id="KW-0472">Membrane</keyword>
<dbReference type="PANTHER" id="PTHR14096:SF59">
    <property type="entry name" value="APOLIPOPROTEIN L, 1 ISOFORM X1"/>
    <property type="match status" value="1"/>
</dbReference>
<dbReference type="GO" id="GO:0005576">
    <property type="term" value="C:extracellular region"/>
    <property type="evidence" value="ECO:0007669"/>
    <property type="project" value="InterPro"/>
</dbReference>